<evidence type="ECO:0000259" key="12">
    <source>
        <dbReference type="Pfam" id="PF21088"/>
    </source>
</evidence>
<evidence type="ECO:0000256" key="8">
    <source>
        <dbReference type="SAM" id="Phobius"/>
    </source>
</evidence>
<dbReference type="Pfam" id="PF25392">
    <property type="entry name" value="MS_channel_TM1"/>
    <property type="match status" value="1"/>
</dbReference>
<sequence length="816" mass="86937">MHWLRVLLPLLLVLAPMAQAQDSPPSPPPVAIPAPAPAPARAGAPPRAAASQAPIGASEAARLRDLLRDDARRGDLLRTLDALAATAGSAPPAATTPATAGATAPAAAPAATPATAPAAPTAATPAPAAGLTDLLAPNTLGAQLLLGASQRLQALSDQLVSGAQAITDLPAMGAWLSDIARDPVTQARVFDASWKLALLFGLGLLAENLAKRSTQRWRDQLDAAAPEVGTAWRWLIRIRLLLGRLLLDLVALAAFAVVSYGLIGAVNPLPTTQLILLGANNAYILARAILIVARMLFSPASAHLRLVRCADETAAYVTVWLRRIITVGVVGISIAETGLLFGLPWSAYDAIVRLDLLIVSLFLIIVVLQNRLAVADALRAADLQEGETPDRSRRMLRALRNRLAEIWHIIAILYLMALWGVWAMEVRDGFERLLQVSLATVAVLGVARLADEGMRRAIGRGFRVSKDLASRYPGLEARANRYVPVLKGMVSGAITFIAFLVLLEAWGIGAFQWFRAGALGSRLLGSLIQMSFVLVLAIAVWESANAGMARYLQRLSRDAQAARSARVRTLLPMLRTTLLIVILVFVVLNVLTEIGVNVAPLLAGAGVVGLAIGFGSQKLVQDVITGVFLLFEDTVAVGDVVKLSDLSGVVEQLSIRSIRLRALDGSLHIVPFSAVTTVTNMSRDFAFAVMDVGVAYREDTDHVIEVMRAVAEEMKDDPKVGPTLRGGLDVLGVESLTNSAVIIRVRLKTGPMGRWDASREFNRRIKKRFDELGIEIPFPHQKLVFEKGAVLPFQAMTPEAMPPEAGAPAPGGPAPA</sequence>
<gene>
    <name evidence="14" type="ORF">C8P66_11998</name>
</gene>
<evidence type="ECO:0000256" key="9">
    <source>
        <dbReference type="SAM" id="SignalP"/>
    </source>
</evidence>
<dbReference type="InterPro" id="IPR049278">
    <property type="entry name" value="MS_channel_C"/>
</dbReference>
<feature type="domain" description="Moderate conductance mechanosensitive channel YbiO-like transmembrane helix 1" evidence="13">
    <location>
        <begin position="437"/>
        <end position="513"/>
    </location>
</feature>
<keyword evidence="3" id="KW-1003">Cell membrane</keyword>
<accession>A0A2W7I5Q1</accession>
<reference evidence="14 15" key="1">
    <citation type="submission" date="2018-06" db="EMBL/GenBank/DDBJ databases">
        <title>Genomic Encyclopedia of Archaeal and Bacterial Type Strains, Phase II (KMG-II): from individual species to whole genera.</title>
        <authorList>
            <person name="Goeker M."/>
        </authorList>
    </citation>
    <scope>NUCLEOTIDE SEQUENCE [LARGE SCALE GENOMIC DNA]</scope>
    <source>
        <strain evidence="14 15">DSM 24525</strain>
    </source>
</reference>
<feature type="domain" description="Mechanosensitive ion channel MscS C-terminal" evidence="11">
    <location>
        <begin position="689"/>
        <end position="776"/>
    </location>
</feature>
<feature type="transmembrane region" description="Helical" evidence="8">
    <location>
        <begin position="350"/>
        <end position="368"/>
    </location>
</feature>
<evidence type="ECO:0000256" key="3">
    <source>
        <dbReference type="ARBA" id="ARBA00022475"/>
    </source>
</evidence>
<feature type="signal peptide" evidence="9">
    <location>
        <begin position="1"/>
        <end position="20"/>
    </location>
</feature>
<evidence type="ECO:0000313" key="14">
    <source>
        <dbReference type="EMBL" id="PZW42206.1"/>
    </source>
</evidence>
<dbReference type="InterPro" id="IPR057485">
    <property type="entry name" value="YbiO-like_TM1"/>
</dbReference>
<evidence type="ECO:0000256" key="2">
    <source>
        <dbReference type="ARBA" id="ARBA00008017"/>
    </source>
</evidence>
<dbReference type="GO" id="GO:0008381">
    <property type="term" value="F:mechanosensitive monoatomic ion channel activity"/>
    <property type="evidence" value="ECO:0007669"/>
    <property type="project" value="InterPro"/>
</dbReference>
<feature type="region of interest" description="Disordered" evidence="7">
    <location>
        <begin position="19"/>
        <end position="56"/>
    </location>
</feature>
<feature type="domain" description="Mechanosensitive ion channel MscS" evidence="10">
    <location>
        <begin position="619"/>
        <end position="683"/>
    </location>
</feature>
<dbReference type="SUPFAM" id="SSF82861">
    <property type="entry name" value="Mechanosensitive channel protein MscS (YggB), transmembrane region"/>
    <property type="match status" value="1"/>
</dbReference>
<proteinExistence type="inferred from homology"/>
<evidence type="ECO:0000313" key="15">
    <source>
        <dbReference type="Proteomes" id="UP000249688"/>
    </source>
</evidence>
<dbReference type="SUPFAM" id="SSF82689">
    <property type="entry name" value="Mechanosensitive channel protein MscS (YggB), C-terminal domain"/>
    <property type="match status" value="1"/>
</dbReference>
<feature type="compositionally biased region" description="Pro residues" evidence="7">
    <location>
        <begin position="24"/>
        <end position="38"/>
    </location>
</feature>
<dbReference type="Gene3D" id="3.30.70.100">
    <property type="match status" value="1"/>
</dbReference>
<name>A0A2W7I5Q1_9PROT</name>
<evidence type="ECO:0000256" key="1">
    <source>
        <dbReference type="ARBA" id="ARBA00004651"/>
    </source>
</evidence>
<evidence type="ECO:0000259" key="10">
    <source>
        <dbReference type="Pfam" id="PF00924"/>
    </source>
</evidence>
<dbReference type="SUPFAM" id="SSF50182">
    <property type="entry name" value="Sm-like ribonucleoproteins"/>
    <property type="match status" value="1"/>
</dbReference>
<dbReference type="AlphaFoldDB" id="A0A2W7I5Q1"/>
<dbReference type="PANTHER" id="PTHR30460:SF0">
    <property type="entry name" value="MODERATE CONDUCTANCE MECHANOSENSITIVE CHANNEL YBIO"/>
    <property type="match status" value="1"/>
</dbReference>
<dbReference type="InterPro" id="IPR023408">
    <property type="entry name" value="MscS_beta-dom_sf"/>
</dbReference>
<dbReference type="InterPro" id="IPR006685">
    <property type="entry name" value="MscS_channel_2nd"/>
</dbReference>
<feature type="transmembrane region" description="Helical" evidence="8">
    <location>
        <begin position="241"/>
        <end position="263"/>
    </location>
</feature>
<keyword evidence="5 8" id="KW-1133">Transmembrane helix</keyword>
<comment type="subcellular location">
    <subcellularLocation>
        <location evidence="1">Cell membrane</location>
        <topology evidence="1">Multi-pass membrane protein</topology>
    </subcellularLocation>
</comment>
<feature type="compositionally biased region" description="Low complexity" evidence="7">
    <location>
        <begin position="39"/>
        <end position="54"/>
    </location>
</feature>
<feature type="transmembrane region" description="Helical" evidence="8">
    <location>
        <begin position="403"/>
        <end position="421"/>
    </location>
</feature>
<evidence type="ECO:0000256" key="4">
    <source>
        <dbReference type="ARBA" id="ARBA00022692"/>
    </source>
</evidence>
<keyword evidence="4 8" id="KW-0812">Transmembrane</keyword>
<keyword evidence="9" id="KW-0732">Signal</keyword>
<dbReference type="Pfam" id="PF21088">
    <property type="entry name" value="MS_channel_1st"/>
    <property type="match status" value="1"/>
</dbReference>
<dbReference type="Gene3D" id="2.30.30.60">
    <property type="match status" value="1"/>
</dbReference>
<evidence type="ECO:0000256" key="5">
    <source>
        <dbReference type="ARBA" id="ARBA00022989"/>
    </source>
</evidence>
<feature type="transmembrane region" description="Helical" evidence="8">
    <location>
        <begin position="275"/>
        <end position="297"/>
    </location>
</feature>
<feature type="transmembrane region" description="Helical" evidence="8">
    <location>
        <begin position="433"/>
        <end position="450"/>
    </location>
</feature>
<dbReference type="InterPro" id="IPR011014">
    <property type="entry name" value="MscS_channel_TM-2"/>
</dbReference>
<feature type="transmembrane region" description="Helical" evidence="8">
    <location>
        <begin position="569"/>
        <end position="588"/>
    </location>
</feature>
<evidence type="ECO:0000259" key="13">
    <source>
        <dbReference type="Pfam" id="PF25392"/>
    </source>
</evidence>
<organism evidence="14 15">
    <name type="scientific">Humitalea rosea</name>
    <dbReference type="NCBI Taxonomy" id="990373"/>
    <lineage>
        <taxon>Bacteria</taxon>
        <taxon>Pseudomonadati</taxon>
        <taxon>Pseudomonadota</taxon>
        <taxon>Alphaproteobacteria</taxon>
        <taxon>Acetobacterales</taxon>
        <taxon>Roseomonadaceae</taxon>
        <taxon>Humitalea</taxon>
    </lineage>
</organism>
<dbReference type="InterPro" id="IPR011066">
    <property type="entry name" value="MscS_channel_C_sf"/>
</dbReference>
<comment type="caution">
    <text evidence="14">The sequence shown here is derived from an EMBL/GenBank/DDBJ whole genome shotgun (WGS) entry which is preliminary data.</text>
</comment>
<feature type="transmembrane region" description="Helical" evidence="8">
    <location>
        <begin position="488"/>
        <end position="514"/>
    </location>
</feature>
<evidence type="ECO:0000256" key="7">
    <source>
        <dbReference type="SAM" id="MobiDB-lite"/>
    </source>
</evidence>
<evidence type="ECO:0000256" key="6">
    <source>
        <dbReference type="ARBA" id="ARBA00023136"/>
    </source>
</evidence>
<feature type="chain" id="PRO_5016027478" evidence="9">
    <location>
        <begin position="21"/>
        <end position="816"/>
    </location>
</feature>
<feature type="region of interest" description="Disordered" evidence="7">
    <location>
        <begin position="87"/>
        <end position="106"/>
    </location>
</feature>
<dbReference type="InterPro" id="IPR049142">
    <property type="entry name" value="MS_channel_1st"/>
</dbReference>
<dbReference type="PANTHER" id="PTHR30460">
    <property type="entry name" value="MODERATE CONDUCTANCE MECHANOSENSITIVE CHANNEL YBIO"/>
    <property type="match status" value="1"/>
</dbReference>
<dbReference type="EMBL" id="QKYU01000019">
    <property type="protein sequence ID" value="PZW42206.1"/>
    <property type="molecule type" value="Genomic_DNA"/>
</dbReference>
<protein>
    <submittedName>
        <fullName evidence="14">Small-conductance mechanosensitive channel</fullName>
    </submittedName>
</protein>
<comment type="similarity">
    <text evidence="2">Belongs to the MscS (TC 1.A.23) family.</text>
</comment>
<feature type="transmembrane region" description="Helical" evidence="8">
    <location>
        <begin position="594"/>
        <end position="614"/>
    </location>
</feature>
<dbReference type="Gene3D" id="1.10.287.1260">
    <property type="match status" value="1"/>
</dbReference>
<dbReference type="Proteomes" id="UP000249688">
    <property type="component" value="Unassembled WGS sequence"/>
</dbReference>
<dbReference type="InterPro" id="IPR045276">
    <property type="entry name" value="YbiO_bact"/>
</dbReference>
<dbReference type="Pfam" id="PF00924">
    <property type="entry name" value="MS_channel_2nd"/>
    <property type="match status" value="1"/>
</dbReference>
<keyword evidence="15" id="KW-1185">Reference proteome</keyword>
<feature type="transmembrane region" description="Helical" evidence="8">
    <location>
        <begin position="526"/>
        <end position="548"/>
    </location>
</feature>
<evidence type="ECO:0000259" key="11">
    <source>
        <dbReference type="Pfam" id="PF21082"/>
    </source>
</evidence>
<feature type="transmembrane region" description="Helical" evidence="8">
    <location>
        <begin position="324"/>
        <end position="344"/>
    </location>
</feature>
<dbReference type="InterPro" id="IPR010920">
    <property type="entry name" value="LSM_dom_sf"/>
</dbReference>
<feature type="domain" description="Mechanosensitive ion channel transmembrane helices 2/3" evidence="12">
    <location>
        <begin position="577"/>
        <end position="617"/>
    </location>
</feature>
<keyword evidence="6 8" id="KW-0472">Membrane</keyword>
<dbReference type="Pfam" id="PF21082">
    <property type="entry name" value="MS_channel_3rd"/>
    <property type="match status" value="1"/>
</dbReference>
<dbReference type="GO" id="GO:0005886">
    <property type="term" value="C:plasma membrane"/>
    <property type="evidence" value="ECO:0007669"/>
    <property type="project" value="UniProtKB-SubCell"/>
</dbReference>